<dbReference type="eggNOG" id="ENOG502RXAX">
    <property type="taxonomic scope" value="Eukaryota"/>
</dbReference>
<dbReference type="PANTHER" id="PTHR46865:SF7">
    <property type="entry name" value="MONOOXYGENASE, PUTATIVE (AFU_ORTHOLOGUE AFUA_8G07040)-RELATED"/>
    <property type="match status" value="1"/>
</dbReference>
<accession>M7THN0</accession>
<evidence type="ECO:0000256" key="4">
    <source>
        <dbReference type="ARBA" id="ARBA00023002"/>
    </source>
</evidence>
<dbReference type="InterPro" id="IPR002938">
    <property type="entry name" value="FAD-bd"/>
</dbReference>
<evidence type="ECO:0000313" key="7">
    <source>
        <dbReference type="Proteomes" id="UP000012174"/>
    </source>
</evidence>
<dbReference type="Pfam" id="PF01494">
    <property type="entry name" value="FAD_binding_3"/>
    <property type="match status" value="1"/>
</dbReference>
<comment type="pathway">
    <text evidence="1">Secondary metabolite biosynthesis.</text>
</comment>
<evidence type="ECO:0000256" key="3">
    <source>
        <dbReference type="ARBA" id="ARBA00022827"/>
    </source>
</evidence>
<dbReference type="InterPro" id="IPR051704">
    <property type="entry name" value="FAD_aromatic-hydroxylase"/>
</dbReference>
<dbReference type="Proteomes" id="UP000012174">
    <property type="component" value="Unassembled WGS sequence"/>
</dbReference>
<dbReference type="GO" id="GO:0016491">
    <property type="term" value="F:oxidoreductase activity"/>
    <property type="evidence" value="ECO:0007669"/>
    <property type="project" value="UniProtKB-KW"/>
</dbReference>
<evidence type="ECO:0000259" key="5">
    <source>
        <dbReference type="Pfam" id="PF01494"/>
    </source>
</evidence>
<proteinExistence type="predicted"/>
<keyword evidence="3" id="KW-0274">FAD</keyword>
<dbReference type="HOGENOM" id="CLU_009665_1_1_1"/>
<keyword evidence="2" id="KW-0285">Flavoprotein</keyword>
<gene>
    <name evidence="6" type="ORF">UCREL1_6839</name>
</gene>
<dbReference type="PRINTS" id="PR00420">
    <property type="entry name" value="RNGMNOXGNASE"/>
</dbReference>
<evidence type="ECO:0000256" key="2">
    <source>
        <dbReference type="ARBA" id="ARBA00022630"/>
    </source>
</evidence>
<protein>
    <submittedName>
        <fullName evidence="6">Putative oxidoreductase protein</fullName>
    </submittedName>
</protein>
<dbReference type="SUPFAM" id="SSF51905">
    <property type="entry name" value="FAD/NAD(P)-binding domain"/>
    <property type="match status" value="1"/>
</dbReference>
<dbReference type="KEGG" id="ela:UCREL1_6839"/>
<dbReference type="OMA" id="HVEIMRD"/>
<feature type="domain" description="FAD-binding" evidence="5">
    <location>
        <begin position="6"/>
        <end position="176"/>
    </location>
</feature>
<dbReference type="PANTHER" id="PTHR46865">
    <property type="entry name" value="OXIDOREDUCTASE-RELATED"/>
    <property type="match status" value="1"/>
</dbReference>
<dbReference type="Gene3D" id="3.50.50.60">
    <property type="entry name" value="FAD/NAD(P)-binding domain"/>
    <property type="match status" value="1"/>
</dbReference>
<dbReference type="AlphaFoldDB" id="M7THN0"/>
<dbReference type="GO" id="GO:0071949">
    <property type="term" value="F:FAD binding"/>
    <property type="evidence" value="ECO:0007669"/>
    <property type="project" value="InterPro"/>
</dbReference>
<keyword evidence="7" id="KW-1185">Reference proteome</keyword>
<sequence length="450" mass="48549">MAAPLKVLIIGGGVAGPALAYWLSRLGNFTSITLAERSSSMRASGQQVDLRGQGVPMMQKMGIEAAVRAAVVHEVGMQLVDLHGHTKAFFPAAQTGDGRQSFTSEYEIMRGDLVGILYGLTEGKGNVRHLFGTTVDALTQDDPDVDDGKVHVRFRDGHDEDFDLVVGADGTSSKTRGMMLGPDAPDPRVPLGGYIGYYSIASRPGDSDRGTFCHLPGSVPRVIGTRKDCADLTRVYMIMRGRDSYPGIDAAYKSGDLQQLRDAWADMYADGGWETPRFTDALRRAPEAADFYCTPFEEVNLPKGDWSRGRVVLLGDAAHCQTAGGFGCTWGLIGAYVLAGEIASRLPKPGNKNNKVSSKKTITEAVVEGAKAYEEKFRPIATANHGRTKSAGAALMFPTSSLGIRFLQAFARVAAYFRMDQAVGWSDKTAAWELPHYPELEGEEVGVGQN</sequence>
<name>M7THN0_EUTLA</name>
<evidence type="ECO:0000313" key="6">
    <source>
        <dbReference type="EMBL" id="EMR66220.1"/>
    </source>
</evidence>
<organism evidence="6 7">
    <name type="scientific">Eutypa lata (strain UCR-EL1)</name>
    <name type="common">Grapevine dieback disease fungus</name>
    <name type="synonym">Eutypa armeniacae</name>
    <dbReference type="NCBI Taxonomy" id="1287681"/>
    <lineage>
        <taxon>Eukaryota</taxon>
        <taxon>Fungi</taxon>
        <taxon>Dikarya</taxon>
        <taxon>Ascomycota</taxon>
        <taxon>Pezizomycotina</taxon>
        <taxon>Sordariomycetes</taxon>
        <taxon>Xylariomycetidae</taxon>
        <taxon>Xylariales</taxon>
        <taxon>Diatrypaceae</taxon>
        <taxon>Eutypa</taxon>
    </lineage>
</organism>
<dbReference type="InterPro" id="IPR036188">
    <property type="entry name" value="FAD/NAD-bd_sf"/>
</dbReference>
<evidence type="ECO:0000256" key="1">
    <source>
        <dbReference type="ARBA" id="ARBA00005179"/>
    </source>
</evidence>
<dbReference type="OrthoDB" id="655030at2759"/>
<dbReference type="EMBL" id="KB706696">
    <property type="protein sequence ID" value="EMR66220.1"/>
    <property type="molecule type" value="Genomic_DNA"/>
</dbReference>
<keyword evidence="4" id="KW-0560">Oxidoreductase</keyword>
<reference evidence="7" key="1">
    <citation type="journal article" date="2013" name="Genome Announc.">
        <title>Draft genome sequence of the grapevine dieback fungus Eutypa lata UCR-EL1.</title>
        <authorList>
            <person name="Blanco-Ulate B."/>
            <person name="Rolshausen P.E."/>
            <person name="Cantu D."/>
        </authorList>
    </citation>
    <scope>NUCLEOTIDE SEQUENCE [LARGE SCALE GENOMIC DNA]</scope>
    <source>
        <strain evidence="7">UCR-EL1</strain>
    </source>
</reference>